<dbReference type="Proteomes" id="UP000887116">
    <property type="component" value="Unassembled WGS sequence"/>
</dbReference>
<reference evidence="2" key="1">
    <citation type="submission" date="2020-07" db="EMBL/GenBank/DDBJ databases">
        <title>Multicomponent nature underlies the extraordinary mechanical properties of spider dragline silk.</title>
        <authorList>
            <person name="Kono N."/>
            <person name="Nakamura H."/>
            <person name="Mori M."/>
            <person name="Yoshida Y."/>
            <person name="Ohtoshi R."/>
            <person name="Malay A.D."/>
            <person name="Moran D.A.P."/>
            <person name="Tomita M."/>
            <person name="Numata K."/>
            <person name="Arakawa K."/>
        </authorList>
    </citation>
    <scope>NUCLEOTIDE SEQUENCE</scope>
</reference>
<proteinExistence type="predicted"/>
<name>A0A8X6KZG3_TRICU</name>
<comment type="caution">
    <text evidence="2">The sequence shown here is derived from an EMBL/GenBank/DDBJ whole genome shotgun (WGS) entry which is preliminary data.</text>
</comment>
<gene>
    <name evidence="2" type="ORF">TNCT_476471</name>
</gene>
<evidence type="ECO:0000256" key="1">
    <source>
        <dbReference type="SAM" id="MobiDB-lite"/>
    </source>
</evidence>
<accession>A0A8X6KZG3</accession>
<dbReference type="EMBL" id="BMAO01033844">
    <property type="protein sequence ID" value="GFQ92180.1"/>
    <property type="molecule type" value="Genomic_DNA"/>
</dbReference>
<protein>
    <submittedName>
        <fullName evidence="2">Uncharacterized protein</fullName>
    </submittedName>
</protein>
<feature type="region of interest" description="Disordered" evidence="1">
    <location>
        <begin position="1"/>
        <end position="27"/>
    </location>
</feature>
<sequence>MRSDSSLPKSNVIAMSHEENERDSKDWSVFSERLSSSSISGADSSIDHLSEKKDWNWERHYSILVFRNTQEVHLNSLSEYFSVLSVWLWGVYISRTQ</sequence>
<dbReference type="OrthoDB" id="10567166at2759"/>
<keyword evidence="3" id="KW-1185">Reference proteome</keyword>
<evidence type="ECO:0000313" key="2">
    <source>
        <dbReference type="EMBL" id="GFQ92180.1"/>
    </source>
</evidence>
<feature type="compositionally biased region" description="Basic and acidic residues" evidence="1">
    <location>
        <begin position="16"/>
        <end position="26"/>
    </location>
</feature>
<dbReference type="AlphaFoldDB" id="A0A8X6KZG3"/>
<evidence type="ECO:0000313" key="3">
    <source>
        <dbReference type="Proteomes" id="UP000887116"/>
    </source>
</evidence>
<organism evidence="2 3">
    <name type="scientific">Trichonephila clavata</name>
    <name type="common">Joro spider</name>
    <name type="synonym">Nephila clavata</name>
    <dbReference type="NCBI Taxonomy" id="2740835"/>
    <lineage>
        <taxon>Eukaryota</taxon>
        <taxon>Metazoa</taxon>
        <taxon>Ecdysozoa</taxon>
        <taxon>Arthropoda</taxon>
        <taxon>Chelicerata</taxon>
        <taxon>Arachnida</taxon>
        <taxon>Araneae</taxon>
        <taxon>Araneomorphae</taxon>
        <taxon>Entelegynae</taxon>
        <taxon>Araneoidea</taxon>
        <taxon>Nephilidae</taxon>
        <taxon>Trichonephila</taxon>
    </lineage>
</organism>